<keyword evidence="2" id="KW-1185">Reference proteome</keyword>
<proteinExistence type="predicted"/>
<gene>
    <name evidence="1" type="primary">Acey_s0079.g1250</name>
    <name evidence="1" type="ORF">Y032_0079g1250</name>
</gene>
<reference evidence="2" key="1">
    <citation type="journal article" date="2015" name="Nat. Genet.">
        <title>The genome and transcriptome of the zoonotic hookworm Ancylostoma ceylanicum identify infection-specific gene families.</title>
        <authorList>
            <person name="Schwarz E.M."/>
            <person name="Hu Y."/>
            <person name="Antoshechkin I."/>
            <person name="Miller M.M."/>
            <person name="Sternberg P.W."/>
            <person name="Aroian R.V."/>
        </authorList>
    </citation>
    <scope>NUCLEOTIDE SEQUENCE</scope>
    <source>
        <strain evidence="2">HY135</strain>
    </source>
</reference>
<evidence type="ECO:0000313" key="2">
    <source>
        <dbReference type="Proteomes" id="UP000024635"/>
    </source>
</evidence>
<accession>A0A016TS83</accession>
<dbReference type="AlphaFoldDB" id="A0A016TS83"/>
<sequence length="66" mass="7257">MIVVLLLQNRTVKGYDVQCIRNDESAQAAHVTSELLVDQSGRPADAGLPDFFLCSLRSHDFSSHPS</sequence>
<protein>
    <submittedName>
        <fullName evidence="1">Uncharacterized protein</fullName>
    </submittedName>
</protein>
<comment type="caution">
    <text evidence="1">The sequence shown here is derived from an EMBL/GenBank/DDBJ whole genome shotgun (WGS) entry which is preliminary data.</text>
</comment>
<dbReference type="Proteomes" id="UP000024635">
    <property type="component" value="Unassembled WGS sequence"/>
</dbReference>
<evidence type="ECO:0000313" key="1">
    <source>
        <dbReference type="EMBL" id="EYC05904.1"/>
    </source>
</evidence>
<dbReference type="OrthoDB" id="639767at2759"/>
<name>A0A016TS83_9BILA</name>
<organism evidence="1 2">
    <name type="scientific">Ancylostoma ceylanicum</name>
    <dbReference type="NCBI Taxonomy" id="53326"/>
    <lineage>
        <taxon>Eukaryota</taxon>
        <taxon>Metazoa</taxon>
        <taxon>Ecdysozoa</taxon>
        <taxon>Nematoda</taxon>
        <taxon>Chromadorea</taxon>
        <taxon>Rhabditida</taxon>
        <taxon>Rhabditina</taxon>
        <taxon>Rhabditomorpha</taxon>
        <taxon>Strongyloidea</taxon>
        <taxon>Ancylostomatidae</taxon>
        <taxon>Ancylostomatinae</taxon>
        <taxon>Ancylostoma</taxon>
    </lineage>
</organism>
<dbReference type="EMBL" id="JARK01001415">
    <property type="protein sequence ID" value="EYC05904.1"/>
    <property type="molecule type" value="Genomic_DNA"/>
</dbReference>